<accession>A0A9D1N1N6</accession>
<proteinExistence type="predicted"/>
<reference evidence="1" key="2">
    <citation type="journal article" date="2021" name="PeerJ">
        <title>Extensive microbial diversity within the chicken gut microbiome revealed by metagenomics and culture.</title>
        <authorList>
            <person name="Gilroy R."/>
            <person name="Ravi A."/>
            <person name="Getino M."/>
            <person name="Pursley I."/>
            <person name="Horton D.L."/>
            <person name="Alikhan N.F."/>
            <person name="Baker D."/>
            <person name="Gharbi K."/>
            <person name="Hall N."/>
            <person name="Watson M."/>
            <person name="Adriaenssens E.M."/>
            <person name="Foster-Nyarko E."/>
            <person name="Jarju S."/>
            <person name="Secka A."/>
            <person name="Antonio M."/>
            <person name="Oren A."/>
            <person name="Chaudhuri R.R."/>
            <person name="La Ragione R."/>
            <person name="Hildebrand F."/>
            <person name="Pallen M.J."/>
        </authorList>
    </citation>
    <scope>NUCLEOTIDE SEQUENCE</scope>
    <source>
        <strain evidence="1">CHK154-7741</strain>
    </source>
</reference>
<dbReference type="EMBL" id="DVOD01000066">
    <property type="protein sequence ID" value="HIU93276.1"/>
    <property type="molecule type" value="Genomic_DNA"/>
</dbReference>
<comment type="caution">
    <text evidence="1">The sequence shown here is derived from an EMBL/GenBank/DDBJ whole genome shotgun (WGS) entry which is preliminary data.</text>
</comment>
<evidence type="ECO:0000313" key="2">
    <source>
        <dbReference type="Proteomes" id="UP000886748"/>
    </source>
</evidence>
<sequence length="57" mass="6707">MIKKEIITIINKIEQEKMCCTTALEKELLSEILLNLRLLLKIKEQGLYNGIYKDLKK</sequence>
<protein>
    <submittedName>
        <fullName evidence="1">Uncharacterized protein</fullName>
    </submittedName>
</protein>
<organism evidence="1 2">
    <name type="scientific">Candidatus Limenecus avicola</name>
    <dbReference type="NCBI Taxonomy" id="2840847"/>
    <lineage>
        <taxon>Bacteria</taxon>
        <taxon>Bacillati</taxon>
        <taxon>Bacillota</taxon>
        <taxon>Clostridia</taxon>
        <taxon>Eubacteriales</taxon>
        <taxon>Clostridiaceae</taxon>
        <taxon>Clostridiaceae incertae sedis</taxon>
        <taxon>Candidatus Limenecus</taxon>
    </lineage>
</organism>
<evidence type="ECO:0000313" key="1">
    <source>
        <dbReference type="EMBL" id="HIU93276.1"/>
    </source>
</evidence>
<dbReference type="AlphaFoldDB" id="A0A9D1N1N6"/>
<reference evidence="1" key="1">
    <citation type="submission" date="2020-10" db="EMBL/GenBank/DDBJ databases">
        <authorList>
            <person name="Gilroy R."/>
        </authorList>
    </citation>
    <scope>NUCLEOTIDE SEQUENCE</scope>
    <source>
        <strain evidence="1">CHK154-7741</strain>
    </source>
</reference>
<gene>
    <name evidence="1" type="ORF">IAD26_09120</name>
</gene>
<dbReference type="Proteomes" id="UP000886748">
    <property type="component" value="Unassembled WGS sequence"/>
</dbReference>
<name>A0A9D1N1N6_9CLOT</name>